<reference evidence="9 10" key="1">
    <citation type="submission" date="2017-10" db="EMBL/GenBank/DDBJ databases">
        <title>Analysis of the genome sequences of Rhizobium populations associated to common bean (phaseolus vulgaris).</title>
        <authorList>
            <person name="Bustos P."/>
            <person name="Santamaria R.I."/>
            <person name="Miranda-Sanchez F."/>
            <person name="Perez-Carrascal O."/>
            <person name="Juarez S."/>
            <person name="Lozano L."/>
            <person name="Martinez-Flores I."/>
            <person name="Vinuesa P."/>
            <person name="Martinez-Romero E."/>
            <person name="Cevallos M.A."/>
            <person name="Romero D."/>
            <person name="Davila G."/>
            <person name="Gonzalez V."/>
        </authorList>
    </citation>
    <scope>NUCLEOTIDE SEQUENCE [LARGE SCALE GENOMIC DNA]</scope>
    <source>
        <strain evidence="9 10">NXT3</strain>
    </source>
</reference>
<keyword evidence="4 6" id="KW-0378">Hydrolase</keyword>
<protein>
    <recommendedName>
        <fullName evidence="3 6">Beta-lactamase</fullName>
        <ecNumber evidence="3 6">3.5.2.6</ecNumber>
    </recommendedName>
</protein>
<dbReference type="GO" id="GO:0030655">
    <property type="term" value="P:beta-lactam antibiotic catabolic process"/>
    <property type="evidence" value="ECO:0007669"/>
    <property type="project" value="InterPro"/>
</dbReference>
<evidence type="ECO:0000256" key="7">
    <source>
        <dbReference type="SAM" id="SignalP"/>
    </source>
</evidence>
<proteinExistence type="inferred from homology"/>
<dbReference type="InterPro" id="IPR006311">
    <property type="entry name" value="TAT_signal"/>
</dbReference>
<dbReference type="PROSITE" id="PS51318">
    <property type="entry name" value="TAT"/>
    <property type="match status" value="1"/>
</dbReference>
<evidence type="ECO:0000256" key="4">
    <source>
        <dbReference type="ARBA" id="ARBA00022801"/>
    </source>
</evidence>
<keyword evidence="7" id="KW-0732">Signal</keyword>
<comment type="similarity">
    <text evidence="2 6">Belongs to the class-A beta-lactamase family.</text>
</comment>
<dbReference type="PANTHER" id="PTHR35333:SF3">
    <property type="entry name" value="BETA-LACTAMASE-TYPE TRANSPEPTIDASE FOLD CONTAINING PROTEIN"/>
    <property type="match status" value="1"/>
</dbReference>
<dbReference type="InterPro" id="IPR012338">
    <property type="entry name" value="Beta-lactam/transpept-like"/>
</dbReference>
<evidence type="ECO:0000256" key="2">
    <source>
        <dbReference type="ARBA" id="ARBA00009009"/>
    </source>
</evidence>
<evidence type="ECO:0000259" key="8">
    <source>
        <dbReference type="Pfam" id="PF13354"/>
    </source>
</evidence>
<gene>
    <name evidence="9" type="primary">blaP</name>
    <name evidence="9" type="ORF">NXT3_CH01002</name>
</gene>
<feature type="signal peptide" evidence="7">
    <location>
        <begin position="1"/>
        <end position="29"/>
    </location>
</feature>
<name>A0A2L0H2E1_RHIFR</name>
<dbReference type="EMBL" id="CP024307">
    <property type="protein sequence ID" value="AUX75597.1"/>
    <property type="molecule type" value="Genomic_DNA"/>
</dbReference>
<dbReference type="GO" id="GO:0008800">
    <property type="term" value="F:beta-lactamase activity"/>
    <property type="evidence" value="ECO:0007669"/>
    <property type="project" value="UniProtKB-UniRule"/>
</dbReference>
<dbReference type="RefSeq" id="WP_097526252.1">
    <property type="nucleotide sequence ID" value="NZ_CP024307.1"/>
</dbReference>
<dbReference type="SUPFAM" id="SSF56601">
    <property type="entry name" value="beta-lactamase/transpeptidase-like"/>
    <property type="match status" value="1"/>
</dbReference>
<dbReference type="Proteomes" id="UP000239340">
    <property type="component" value="Chromosome"/>
</dbReference>
<dbReference type="PROSITE" id="PS00146">
    <property type="entry name" value="BETA_LACTAMASE_A"/>
    <property type="match status" value="1"/>
</dbReference>
<accession>A0A2L0H2E1</accession>
<dbReference type="InterPro" id="IPR023650">
    <property type="entry name" value="Beta-lactam_class-A_AS"/>
</dbReference>
<dbReference type="PANTHER" id="PTHR35333">
    <property type="entry name" value="BETA-LACTAMASE"/>
    <property type="match status" value="1"/>
</dbReference>
<dbReference type="Gene3D" id="3.40.710.10">
    <property type="entry name" value="DD-peptidase/beta-lactamase superfamily"/>
    <property type="match status" value="1"/>
</dbReference>
<dbReference type="AlphaFoldDB" id="A0A2L0H2E1"/>
<dbReference type="NCBIfam" id="NF033103">
    <property type="entry name" value="bla_class_A"/>
    <property type="match status" value="1"/>
</dbReference>
<evidence type="ECO:0000313" key="9">
    <source>
        <dbReference type="EMBL" id="AUX75597.1"/>
    </source>
</evidence>
<feature type="chain" id="PRO_5014901505" description="Beta-lactamase" evidence="7">
    <location>
        <begin position="30"/>
        <end position="296"/>
    </location>
</feature>
<evidence type="ECO:0000256" key="1">
    <source>
        <dbReference type="ARBA" id="ARBA00001526"/>
    </source>
</evidence>
<keyword evidence="5 6" id="KW-0046">Antibiotic resistance</keyword>
<evidence type="ECO:0000313" key="10">
    <source>
        <dbReference type="Proteomes" id="UP000239340"/>
    </source>
</evidence>
<organism evidence="9 10">
    <name type="scientific">Rhizobium fredii</name>
    <name type="common">Sinorhizobium fredii</name>
    <dbReference type="NCBI Taxonomy" id="380"/>
    <lineage>
        <taxon>Bacteria</taxon>
        <taxon>Pseudomonadati</taxon>
        <taxon>Pseudomonadota</taxon>
        <taxon>Alphaproteobacteria</taxon>
        <taxon>Hyphomicrobiales</taxon>
        <taxon>Rhizobiaceae</taxon>
        <taxon>Sinorhizobium/Ensifer group</taxon>
        <taxon>Sinorhizobium</taxon>
    </lineage>
</organism>
<comment type="catalytic activity">
    <reaction evidence="1 6">
        <text>a beta-lactam + H2O = a substituted beta-amino acid</text>
        <dbReference type="Rhea" id="RHEA:20401"/>
        <dbReference type="ChEBI" id="CHEBI:15377"/>
        <dbReference type="ChEBI" id="CHEBI:35627"/>
        <dbReference type="ChEBI" id="CHEBI:140347"/>
        <dbReference type="EC" id="3.5.2.6"/>
    </reaction>
</comment>
<dbReference type="EC" id="3.5.2.6" evidence="3 6"/>
<dbReference type="InterPro" id="IPR045155">
    <property type="entry name" value="Beta-lactam_cat"/>
</dbReference>
<dbReference type="InterPro" id="IPR000871">
    <property type="entry name" value="Beta-lactam_class-A"/>
</dbReference>
<dbReference type="Pfam" id="PF13354">
    <property type="entry name" value="Beta-lactamase2"/>
    <property type="match status" value="1"/>
</dbReference>
<feature type="domain" description="Beta-lactamase class A catalytic" evidence="8">
    <location>
        <begin position="53"/>
        <end position="271"/>
    </location>
</feature>
<sequence>MSLLINRRNMLIGTAMLYPALALAGAARAATATGDDVTKLLAELEKRTGGRLGVAVLDTETNISFGHRETERFAMCSTFKALAAACVLARVDRGEEKLDRRITFGKDVLLPHSPVAEKHVGGNGMTVAELCDAAVTISDNAAANLMLESFGGPAGLTSWLRSIGDGTTRLDRTEPDLNEAKFGDPRDTTTPVAMLETIGKLAFGSVLAESSRRQLVEWMVANTTGDARLRAGLPKDWQIGDKTGTSSTGAVSDIGFAVPKGRGPILITVYTGEAKVEPAELNPLFAEVGKIVAGMV</sequence>
<dbReference type="PRINTS" id="PR00118">
    <property type="entry name" value="BLACTAMASEA"/>
</dbReference>
<evidence type="ECO:0000256" key="6">
    <source>
        <dbReference type="RuleBase" id="RU361140"/>
    </source>
</evidence>
<evidence type="ECO:0000256" key="5">
    <source>
        <dbReference type="ARBA" id="ARBA00023251"/>
    </source>
</evidence>
<evidence type="ECO:0000256" key="3">
    <source>
        <dbReference type="ARBA" id="ARBA00012865"/>
    </source>
</evidence>
<dbReference type="GO" id="GO:0046677">
    <property type="term" value="P:response to antibiotic"/>
    <property type="evidence" value="ECO:0007669"/>
    <property type="project" value="UniProtKB-UniRule"/>
</dbReference>